<dbReference type="SUPFAM" id="SSF50923">
    <property type="entry name" value="Hemopexin-like domain"/>
    <property type="match status" value="1"/>
</dbReference>
<protein>
    <submittedName>
        <fullName evidence="8">Proteoglycan 4a</fullName>
    </submittedName>
</protein>
<evidence type="ECO:0000256" key="5">
    <source>
        <dbReference type="SAM" id="SignalP"/>
    </source>
</evidence>
<dbReference type="KEGG" id="lcf:108884495"/>
<dbReference type="SMART" id="SM00201">
    <property type="entry name" value="SO"/>
    <property type="match status" value="2"/>
</dbReference>
<dbReference type="AlphaFoldDB" id="A0AAJ7PNK4"/>
<dbReference type="Pfam" id="PF00045">
    <property type="entry name" value="Hemopexin"/>
    <property type="match status" value="1"/>
</dbReference>
<dbReference type="SUPFAM" id="SSF90188">
    <property type="entry name" value="Somatomedin B domain"/>
    <property type="match status" value="2"/>
</dbReference>
<evidence type="ECO:0000256" key="3">
    <source>
        <dbReference type="PROSITE-ProRule" id="PRU01011"/>
    </source>
</evidence>
<evidence type="ECO:0000313" key="8">
    <source>
        <dbReference type="RefSeq" id="XP_018533919.2"/>
    </source>
</evidence>
<keyword evidence="1 5" id="KW-0732">Signal</keyword>
<accession>A0AAJ7PNK4</accession>
<keyword evidence="2" id="KW-1015">Disulfide bond</keyword>
<dbReference type="PROSITE" id="PS50958">
    <property type="entry name" value="SMB_2"/>
    <property type="match status" value="2"/>
</dbReference>
<dbReference type="PANTHER" id="PTHR22917:SF8">
    <property type="entry name" value="PROTEOGLYCAN 4 ISOFORM X1"/>
    <property type="match status" value="1"/>
</dbReference>
<dbReference type="InterPro" id="IPR036024">
    <property type="entry name" value="Somatomedin_B-like_dom_sf"/>
</dbReference>
<feature type="domain" description="SMB" evidence="6">
    <location>
        <begin position="84"/>
        <end position="122"/>
    </location>
</feature>
<dbReference type="CTD" id="336351"/>
<gene>
    <name evidence="8" type="primary">prg4a</name>
</gene>
<feature type="compositionally biased region" description="Polar residues" evidence="4">
    <location>
        <begin position="237"/>
        <end position="248"/>
    </location>
</feature>
<feature type="domain" description="SMB" evidence="6">
    <location>
        <begin position="39"/>
        <end position="83"/>
    </location>
</feature>
<evidence type="ECO:0000256" key="1">
    <source>
        <dbReference type="ARBA" id="ARBA00022729"/>
    </source>
</evidence>
<dbReference type="Pfam" id="PF01033">
    <property type="entry name" value="Somatomedin_B"/>
    <property type="match status" value="2"/>
</dbReference>
<dbReference type="PROSITE" id="PS51642">
    <property type="entry name" value="HEMOPEXIN_2"/>
    <property type="match status" value="1"/>
</dbReference>
<dbReference type="InterPro" id="IPR018487">
    <property type="entry name" value="Hemopexin-like_repeat"/>
</dbReference>
<feature type="compositionally biased region" description="Low complexity" evidence="4">
    <location>
        <begin position="178"/>
        <end position="217"/>
    </location>
</feature>
<dbReference type="Gene3D" id="2.110.10.10">
    <property type="entry name" value="Hemopexin-like domain"/>
    <property type="match status" value="1"/>
</dbReference>
<dbReference type="PANTHER" id="PTHR22917">
    <property type="entry name" value="HEMOPEXIN DOMAIN-CONTAINING PROTEIN"/>
    <property type="match status" value="1"/>
</dbReference>
<sequence length="535" mass="56739">MMTAVTESLIKMTIMRMVMMKMSLWFLLLDLSVNSAAAGPGSCVGRCGEVFTRGRQCTCDFSCLQHHECCQDFEATCTTAQSCQGRCGEPFRRGQLCECDPQCTRHNTCCHDYQLHCDAGVSPSQPGTLQPGTLQALRAAAPVSSSGNGKSQKSKKKSNSESEELLKGVSTISGGLQPVSIPSSRSGSPVSPTPLSALPSYSALSQGGRAPVSPSGPGAVGGEVNGHPMQSPGGAPQRSSIQGLTGSRPSTLQDVVQALGLSVMDVVPEEPGAGLFADADLCSDTPISGLTALSNGTMLIFKGELFWSVDPVSRSVGQPQRITDTLGVSSPIDAVFTRCSCSRNTYIIKGDQYWSLDENMAVEPGFPRPLTSEFPGLTGPIRAALAVPATKTRPETVYFFKNGDIMQSFTFPSCSTKPRSPLKRRSPPQAVLQSGNINIRVSLNGFPTPVSSALSMPSPDSSNRFYHYIFSGPLYFRVQIVGDLPALAKPDPSSALAPLPIFSPAAMPTNSANMATQNPNPTYPVNSITVWLRCP</sequence>
<dbReference type="GeneID" id="108884495"/>
<feature type="repeat" description="Hemopexin" evidence="3">
    <location>
        <begin position="329"/>
        <end position="377"/>
    </location>
</feature>
<dbReference type="Gene3D" id="4.10.410.20">
    <property type="match status" value="2"/>
</dbReference>
<evidence type="ECO:0000256" key="4">
    <source>
        <dbReference type="SAM" id="MobiDB-lite"/>
    </source>
</evidence>
<dbReference type="PROSITE" id="PS00524">
    <property type="entry name" value="SMB_1"/>
    <property type="match status" value="2"/>
</dbReference>
<evidence type="ECO:0000313" key="7">
    <source>
        <dbReference type="Proteomes" id="UP000694890"/>
    </source>
</evidence>
<dbReference type="SMART" id="SM00120">
    <property type="entry name" value="HX"/>
    <property type="match status" value="2"/>
</dbReference>
<feature type="region of interest" description="Disordered" evidence="4">
    <location>
        <begin position="138"/>
        <end position="248"/>
    </location>
</feature>
<proteinExistence type="predicted"/>
<dbReference type="InterPro" id="IPR051298">
    <property type="entry name" value="Heme_transport/Cell_adhesion"/>
</dbReference>
<feature type="chain" id="PRO_5042500453" evidence="5">
    <location>
        <begin position="39"/>
        <end position="535"/>
    </location>
</feature>
<dbReference type="InterPro" id="IPR036375">
    <property type="entry name" value="Hemopexin-like_dom_sf"/>
</dbReference>
<evidence type="ECO:0000259" key="6">
    <source>
        <dbReference type="PROSITE" id="PS50958"/>
    </source>
</evidence>
<reference evidence="8" key="1">
    <citation type="submission" date="2025-08" db="UniProtKB">
        <authorList>
            <consortium name="RefSeq"/>
        </authorList>
    </citation>
    <scope>IDENTIFICATION</scope>
    <source>
        <tissue evidence="8">Brain</tissue>
    </source>
</reference>
<organism evidence="7 8">
    <name type="scientific">Lates calcarifer</name>
    <name type="common">Barramundi</name>
    <name type="synonym">Holocentrus calcarifer</name>
    <dbReference type="NCBI Taxonomy" id="8187"/>
    <lineage>
        <taxon>Eukaryota</taxon>
        <taxon>Metazoa</taxon>
        <taxon>Chordata</taxon>
        <taxon>Craniata</taxon>
        <taxon>Vertebrata</taxon>
        <taxon>Euteleostomi</taxon>
        <taxon>Actinopterygii</taxon>
        <taxon>Neopterygii</taxon>
        <taxon>Teleostei</taxon>
        <taxon>Neoteleostei</taxon>
        <taxon>Acanthomorphata</taxon>
        <taxon>Carangaria</taxon>
        <taxon>Carangaria incertae sedis</taxon>
        <taxon>Centropomidae</taxon>
        <taxon>Lates</taxon>
    </lineage>
</organism>
<feature type="signal peptide" evidence="5">
    <location>
        <begin position="1"/>
        <end position="38"/>
    </location>
</feature>
<dbReference type="InterPro" id="IPR001212">
    <property type="entry name" value="Somatomedin_B_dom"/>
</dbReference>
<dbReference type="Proteomes" id="UP000694890">
    <property type="component" value="Linkage group LG4"/>
</dbReference>
<evidence type="ECO:0000256" key="2">
    <source>
        <dbReference type="ARBA" id="ARBA00023157"/>
    </source>
</evidence>
<dbReference type="RefSeq" id="XP_018533919.2">
    <property type="nucleotide sequence ID" value="XM_018678403.2"/>
</dbReference>
<name>A0AAJ7PNK4_LATCA</name>
<dbReference type="GO" id="GO:0005615">
    <property type="term" value="C:extracellular space"/>
    <property type="evidence" value="ECO:0007669"/>
    <property type="project" value="TreeGrafter"/>
</dbReference>